<comment type="caution">
    <text evidence="2">The sequence shown here is derived from an EMBL/GenBank/DDBJ whole genome shotgun (WGS) entry which is preliminary data.</text>
</comment>
<accession>A0A9K3KY29</accession>
<name>A0A9K3KY29_9STRA</name>
<keyword evidence="3" id="KW-1185">Reference proteome</keyword>
<dbReference type="InterPro" id="IPR001611">
    <property type="entry name" value="Leu-rich_rpt"/>
</dbReference>
<proteinExistence type="predicted"/>
<feature type="region of interest" description="Disordered" evidence="1">
    <location>
        <begin position="970"/>
        <end position="990"/>
    </location>
</feature>
<dbReference type="PANTHER" id="PTHR35871:SF1">
    <property type="entry name" value="CXC1-LIKE CYSTEINE CLUSTER ASSOCIATED WITH KDZ TRANSPOSASES DOMAIN-CONTAINING PROTEIN"/>
    <property type="match status" value="1"/>
</dbReference>
<evidence type="ECO:0000313" key="3">
    <source>
        <dbReference type="Proteomes" id="UP000693970"/>
    </source>
</evidence>
<dbReference type="PROSITE" id="PS51450">
    <property type="entry name" value="LRR"/>
    <property type="match status" value="1"/>
</dbReference>
<reference evidence="2" key="2">
    <citation type="submission" date="2021-04" db="EMBL/GenBank/DDBJ databases">
        <authorList>
            <person name="Podell S."/>
        </authorList>
    </citation>
    <scope>NUCLEOTIDE SEQUENCE</scope>
    <source>
        <strain evidence="2">Hildebrandi</strain>
    </source>
</reference>
<gene>
    <name evidence="2" type="ORF">IV203_008031</name>
</gene>
<feature type="compositionally biased region" description="Basic and acidic residues" evidence="1">
    <location>
        <begin position="478"/>
        <end position="512"/>
    </location>
</feature>
<dbReference type="EMBL" id="JAGRRH010000017">
    <property type="protein sequence ID" value="KAG7351983.1"/>
    <property type="molecule type" value="Genomic_DNA"/>
</dbReference>
<dbReference type="Proteomes" id="UP000693970">
    <property type="component" value="Unassembled WGS sequence"/>
</dbReference>
<dbReference type="PANTHER" id="PTHR35871">
    <property type="entry name" value="EXPRESSED PROTEIN"/>
    <property type="match status" value="1"/>
</dbReference>
<sequence>MKSLTLIGCKRLEEFPENLFQSTICEGTGELLGLTQLQGLRILGIIPMIPSYIISQIAPLKDLCVLQFSFHSLSLEEECLNLQQFCRPEIQFNQSLRQLILNRCHITNRGFEALFDMVIHQYPNLQKLYLCKNQITSLRCLASEEALRRARYSQLEELALSDNPVWSSPHNADDEQRYLGLFLELCAVRLWYFGYRFHNSRIFSPTNQHWLDVNKSGRFLIDQGFGDEISWPKCESKSCSTTMLATARKPSVTPLSLWPLILAKVYDPRNHNTMDSSHPDLRRANILYFLIRNGPVLAGYMLAGPIGAMVLPLTDDAPKVTKEILGHALELTIHHPTIGPKICKKWITVDTIIDAIRAAAVIDASMGMNARLLNILLSKIQKYQLIDRFDGSNLSGFFRAKYSKQSYYIILPPGEQAEYPLFDKQWKEEVERVKSLISFRSLKSNDIPPVEHLLEQEKKGSSVQRQATYCVNPQNTKSDIHERQQDSDHVSMPKNTKSDSHERQQDSDHVDMPRQQSVCGTYWDSPEAYKLFRPRQCDSNCLSAVERRIKLLQRAQQFEGWRDLVHGRDPDNVCSNYYKLVIRQKSMFILKAYQIATLEMNRKTWLECCEIAVHEINLLGVTLTTRGDILSRWHRLFRTREAFLHPNLEARVGRDPLPPFLRMFPDAATKIKQFCRVNLLNLNVETVHQFILNKVFPRIYAVWASEQTSPGHTLQSFLKLFRISVFSPQTTLSWMKQLGMKYANHKKSYYVDGHEREDVVTSRKLFCKRYLVDLEPRCIRWIQITKEKVSELPSLSMDFGHEYMEGDIKMVEFHEDYIDKAGMDLTQFEKKQSVRAPPNSPPLEFIGQDDRLTGFGREMSTDELQKVNEQRLNKTYWDGEAALEVLKSTSKPPLTASPFVRKLLIGINKEGYWNSNHMAVQFEDVVDCLKVLYPSHEFVFLFDHSQGHSRKRKGALDVNNMNVSFGVGDTQRMNWSNEEPPEESTEGPFNLSVQERRKRRSTQLLDEYVNNKPKTKKELTTDLQRGGIISKEDRRGYTVKEMQKLAGDHGIAISKSEKKKITGWVGEPKGLLQVARERGLIDHNNHHLYSANPKKNPDGTLNDEKSLRSIVGQCTDFQNELTHLQVMANELKVQVMFTPKFHAEMAGEGIEYSWGFAKGSYRRKPLPKKRKRSDFEDLVDECTNVETELTKARIRKFSARARAYLCTYHYLATAEPTAAEPTAAAIQDNDQEKKQKVPMMDEIERLMKKFKTHRCAFDFDRGFVMDHGSLNPTSHTEIREL</sequence>
<evidence type="ECO:0000256" key="1">
    <source>
        <dbReference type="SAM" id="MobiDB-lite"/>
    </source>
</evidence>
<evidence type="ECO:0000313" key="2">
    <source>
        <dbReference type="EMBL" id="KAG7351983.1"/>
    </source>
</evidence>
<feature type="region of interest" description="Disordered" evidence="1">
    <location>
        <begin position="469"/>
        <end position="515"/>
    </location>
</feature>
<organism evidence="2 3">
    <name type="scientific">Nitzschia inconspicua</name>
    <dbReference type="NCBI Taxonomy" id="303405"/>
    <lineage>
        <taxon>Eukaryota</taxon>
        <taxon>Sar</taxon>
        <taxon>Stramenopiles</taxon>
        <taxon>Ochrophyta</taxon>
        <taxon>Bacillariophyta</taxon>
        <taxon>Bacillariophyceae</taxon>
        <taxon>Bacillariophycidae</taxon>
        <taxon>Bacillariales</taxon>
        <taxon>Bacillariaceae</taxon>
        <taxon>Nitzschia</taxon>
    </lineage>
</organism>
<reference evidence="2" key="1">
    <citation type="journal article" date="2021" name="Sci. Rep.">
        <title>Diploid genomic architecture of Nitzschia inconspicua, an elite biomass production diatom.</title>
        <authorList>
            <person name="Oliver A."/>
            <person name="Podell S."/>
            <person name="Pinowska A."/>
            <person name="Traller J.C."/>
            <person name="Smith S.R."/>
            <person name="McClure R."/>
            <person name="Beliaev A."/>
            <person name="Bohutskyi P."/>
            <person name="Hill E.A."/>
            <person name="Rabines A."/>
            <person name="Zheng H."/>
            <person name="Allen L.Z."/>
            <person name="Kuo A."/>
            <person name="Grigoriev I.V."/>
            <person name="Allen A.E."/>
            <person name="Hazlebeck D."/>
            <person name="Allen E.E."/>
        </authorList>
    </citation>
    <scope>NUCLEOTIDE SEQUENCE</scope>
    <source>
        <strain evidence="2">Hildebrandi</strain>
    </source>
</reference>
<protein>
    <submittedName>
        <fullName evidence="2">Uncharacterized protein</fullName>
    </submittedName>
</protein>